<dbReference type="GO" id="GO:0051723">
    <property type="term" value="F:protein methylesterase activity"/>
    <property type="evidence" value="ECO:0007669"/>
    <property type="project" value="UniProtKB-EC"/>
</dbReference>
<sequence length="346" mass="38154">MRRGRGLLKPPLAPRDRIVSSGSEEVGSGTAEVFVAKEWNEYYDKYLDVRVRQSDSFRVYCKGWDRPGNAEKPVLFLIHGAGHSSMSWALFAQEIENVRIAAIDMRGHGATVVASDESDDYSAETLVDDVLAVLCKLVEQQTVEAKTGLVMCGHSMGGAIAIRACASALAEPLFPWTVQSLVVIDMVEGTAMHALPFMTQLIAQRPASFATLKEAYRYALSNSPFTCKNVDSLAVSLPSFLVKTAEERWVWRTDLKTTEPFWRGWFEGLSETFLARCKVPKLLILAGTDRLDTPLTVGQMQGKFQLKLLPWVGHVVQEDAPGATAQVVQEFIDRVSAPIHIAVAPI</sequence>
<dbReference type="Gene3D" id="3.40.50.1820">
    <property type="entry name" value="alpha/beta hydrolase"/>
    <property type="match status" value="1"/>
</dbReference>
<feature type="active site" evidence="6">
    <location>
        <position position="155"/>
    </location>
</feature>
<comment type="similarity">
    <text evidence="1 5">Belongs to the AB hydrolase superfamily.</text>
</comment>
<proteinExistence type="inferred from homology"/>
<comment type="catalytic activity">
    <reaction evidence="4">
        <text>[phosphatase 2A protein]-C-terminal L-leucine methyl ester + H2O = [phosphatase 2A protein]-C-terminal L-leucine + methanol + H(+)</text>
        <dbReference type="Rhea" id="RHEA:48548"/>
        <dbReference type="Rhea" id="RHEA-COMP:12134"/>
        <dbReference type="Rhea" id="RHEA-COMP:12135"/>
        <dbReference type="ChEBI" id="CHEBI:15377"/>
        <dbReference type="ChEBI" id="CHEBI:15378"/>
        <dbReference type="ChEBI" id="CHEBI:17790"/>
        <dbReference type="ChEBI" id="CHEBI:90516"/>
        <dbReference type="ChEBI" id="CHEBI:90517"/>
        <dbReference type="EC" id="3.1.1.89"/>
    </reaction>
</comment>
<evidence type="ECO:0000256" key="5">
    <source>
        <dbReference type="PIRNR" id="PIRNR022950"/>
    </source>
</evidence>
<dbReference type="PIRSF" id="PIRSF022950">
    <property type="entry name" value="PPase_methylesterase_euk"/>
    <property type="match status" value="1"/>
</dbReference>
<dbReference type="PANTHER" id="PTHR14189">
    <property type="entry name" value="PROTEIN PHOSPHATASE METHYLESTERASE-1 RELATED"/>
    <property type="match status" value="1"/>
</dbReference>
<dbReference type="Proteomes" id="UP000799049">
    <property type="component" value="Unassembled WGS sequence"/>
</dbReference>
<evidence type="ECO:0000313" key="8">
    <source>
        <dbReference type="EMBL" id="KAF0852533.1"/>
    </source>
</evidence>
<dbReference type="Pfam" id="PF12697">
    <property type="entry name" value="Abhydrolase_6"/>
    <property type="match status" value="1"/>
</dbReference>
<dbReference type="SUPFAM" id="SSF53474">
    <property type="entry name" value="alpha/beta-Hydrolases"/>
    <property type="match status" value="1"/>
</dbReference>
<feature type="domain" description="AB hydrolase-1" evidence="7">
    <location>
        <begin position="75"/>
        <end position="326"/>
    </location>
</feature>
<feature type="active site" evidence="6">
    <location>
        <position position="314"/>
    </location>
</feature>
<comment type="function">
    <text evidence="5">Demethylates proteins that have been reversibly carboxymethylated.</text>
</comment>
<dbReference type="OrthoDB" id="194865at2759"/>
<keyword evidence="3 5" id="KW-0378">Hydrolase</keyword>
<evidence type="ECO:0000256" key="3">
    <source>
        <dbReference type="ARBA" id="ARBA00022801"/>
    </source>
</evidence>
<dbReference type="InterPro" id="IPR016812">
    <property type="entry name" value="PPase_methylesterase_euk"/>
</dbReference>
<dbReference type="AlphaFoldDB" id="A0A8K0AHC0"/>
<evidence type="ECO:0000256" key="1">
    <source>
        <dbReference type="ARBA" id="ARBA00008645"/>
    </source>
</evidence>
<dbReference type="EC" id="3.1.1.-" evidence="5"/>
<gene>
    <name evidence="8" type="ORF">ANDGO_08396</name>
</gene>
<protein>
    <recommendedName>
        <fullName evidence="5">Protein phosphatase methylesterase 1</fullName>
        <shortName evidence="5">PME-1</shortName>
        <ecNumber evidence="5">3.1.1.-</ecNumber>
    </recommendedName>
</protein>
<accession>A0A8K0AHC0</accession>
<comment type="caution">
    <text evidence="8">The sequence shown here is derived from an EMBL/GenBank/DDBJ whole genome shotgun (WGS) entry which is preliminary data.</text>
</comment>
<evidence type="ECO:0000313" key="9">
    <source>
        <dbReference type="Proteomes" id="UP000799049"/>
    </source>
</evidence>
<dbReference type="InterPro" id="IPR000073">
    <property type="entry name" value="AB_hydrolase_1"/>
</dbReference>
<keyword evidence="9" id="KW-1185">Reference proteome</keyword>
<dbReference type="PANTHER" id="PTHR14189:SF0">
    <property type="entry name" value="PROTEIN PHOSPHATASE METHYLESTERASE 1"/>
    <property type="match status" value="1"/>
</dbReference>
<evidence type="ECO:0000259" key="7">
    <source>
        <dbReference type="Pfam" id="PF12697"/>
    </source>
</evidence>
<dbReference type="EMBL" id="VRVR01000031">
    <property type="protein sequence ID" value="KAF0852533.1"/>
    <property type="molecule type" value="Genomic_DNA"/>
</dbReference>
<keyword evidence="2 5" id="KW-0719">Serine esterase</keyword>
<evidence type="ECO:0000256" key="2">
    <source>
        <dbReference type="ARBA" id="ARBA00022487"/>
    </source>
</evidence>
<dbReference type="InterPro" id="IPR029058">
    <property type="entry name" value="AB_hydrolase_fold"/>
</dbReference>
<reference evidence="8" key="1">
    <citation type="submission" date="2019-09" db="EMBL/GenBank/DDBJ databases">
        <title>The Mitochondrial Proteome of the Jakobid, Andalucia godoyi, a Protist With the Most Gene-Rich and Bacteria-Like Mitochondrial Genome.</title>
        <authorList>
            <person name="Gray M.W."/>
            <person name="Burger G."/>
            <person name="Derelle R."/>
            <person name="Klimes V."/>
            <person name="Leger M."/>
            <person name="Sarrasin M."/>
            <person name="Vlcek C."/>
            <person name="Roger A.J."/>
            <person name="Elias M."/>
            <person name="Lang B.F."/>
        </authorList>
    </citation>
    <scope>NUCLEOTIDE SEQUENCE</scope>
    <source>
        <strain evidence="8">And28</strain>
    </source>
</reference>
<feature type="active site" evidence="6">
    <location>
        <position position="185"/>
    </location>
</feature>
<organism evidence="8 9">
    <name type="scientific">Andalucia godoyi</name>
    <name type="common">Flagellate</name>
    <dbReference type="NCBI Taxonomy" id="505711"/>
    <lineage>
        <taxon>Eukaryota</taxon>
        <taxon>Discoba</taxon>
        <taxon>Jakobida</taxon>
        <taxon>Andalucina</taxon>
        <taxon>Andaluciidae</taxon>
        <taxon>Andalucia</taxon>
    </lineage>
</organism>
<name>A0A8K0AHC0_ANDGO</name>
<evidence type="ECO:0000256" key="4">
    <source>
        <dbReference type="ARBA" id="ARBA00049203"/>
    </source>
</evidence>
<evidence type="ECO:0000256" key="6">
    <source>
        <dbReference type="PIRSR" id="PIRSR022950-1"/>
    </source>
</evidence>